<dbReference type="PROSITE" id="PS00041">
    <property type="entry name" value="HTH_ARAC_FAMILY_1"/>
    <property type="match status" value="1"/>
</dbReference>
<evidence type="ECO:0000256" key="3">
    <source>
        <dbReference type="ARBA" id="ARBA00023163"/>
    </source>
</evidence>
<name>A0A4S2H2A9_9PROT</name>
<reference evidence="6 7" key="1">
    <citation type="journal article" date="2017" name="Int. J. Syst. Evol. Microbiol.">
        <title>Marinicauda algicola sp. nov., isolated from a marine red alga Rhodosorus marinus.</title>
        <authorList>
            <person name="Jeong S.E."/>
            <person name="Jeon S.H."/>
            <person name="Chun B.H."/>
            <person name="Kim D.W."/>
            <person name="Jeon C.O."/>
        </authorList>
    </citation>
    <scope>NUCLEOTIDE SEQUENCE [LARGE SCALE GENOMIC DNA]</scope>
    <source>
        <strain evidence="6 7">JCM 31718</strain>
    </source>
</reference>
<evidence type="ECO:0000256" key="1">
    <source>
        <dbReference type="ARBA" id="ARBA00023015"/>
    </source>
</evidence>
<dbReference type="InterPro" id="IPR009057">
    <property type="entry name" value="Homeodomain-like_sf"/>
</dbReference>
<feature type="transmembrane region" description="Helical" evidence="4">
    <location>
        <begin position="190"/>
        <end position="209"/>
    </location>
</feature>
<feature type="transmembrane region" description="Helical" evidence="4">
    <location>
        <begin position="157"/>
        <end position="178"/>
    </location>
</feature>
<keyword evidence="4" id="KW-0812">Transmembrane</keyword>
<dbReference type="GO" id="GO:0003700">
    <property type="term" value="F:DNA-binding transcription factor activity"/>
    <property type="evidence" value="ECO:0007669"/>
    <property type="project" value="InterPro"/>
</dbReference>
<proteinExistence type="predicted"/>
<sequence>MDAAGTVDLMLRGAAAGVSLILAATLVPLARRSLSALFGTLFALGAMAYSIASSALVADQLPALAAALKPLAMMTGVFFWWFALALFCDARRWRASRLIPLAIVSAACAAILVFPSPALDRATIVLHELVNAALMIHVIVIIAGGHQDDLVQPRRKFRTIWVGAIALTVLSVAVAELWKLFADLPSSMHLVESMAILVVACGIAAWSIGAKSEFFPEERSASTGTGTLAPTTGIGTVLEAQDRHLALRLRTAMDQGAWRTPGLTVAGLAERLGTQEHRLRAVINQGLGYRNFAAFLNEYRIGAAKTALADPAASRRQILQIALDLGYGSIAPFNRAFREMTGMTPSEYRRAALKAVDIPAEAAAE</sequence>
<keyword evidence="2" id="KW-0238">DNA-binding</keyword>
<feature type="transmembrane region" description="Helical" evidence="4">
    <location>
        <begin position="12"/>
        <end position="30"/>
    </location>
</feature>
<evidence type="ECO:0000259" key="5">
    <source>
        <dbReference type="PROSITE" id="PS01124"/>
    </source>
</evidence>
<dbReference type="PANTHER" id="PTHR43280:SF29">
    <property type="entry name" value="ARAC-FAMILY TRANSCRIPTIONAL REGULATOR"/>
    <property type="match status" value="1"/>
</dbReference>
<feature type="transmembrane region" description="Helical" evidence="4">
    <location>
        <begin position="64"/>
        <end position="86"/>
    </location>
</feature>
<organism evidence="6 7">
    <name type="scientific">Marinicauda algicola</name>
    <dbReference type="NCBI Taxonomy" id="2029849"/>
    <lineage>
        <taxon>Bacteria</taxon>
        <taxon>Pseudomonadati</taxon>
        <taxon>Pseudomonadota</taxon>
        <taxon>Alphaproteobacteria</taxon>
        <taxon>Maricaulales</taxon>
        <taxon>Maricaulaceae</taxon>
        <taxon>Marinicauda</taxon>
    </lineage>
</organism>
<dbReference type="Proteomes" id="UP000308054">
    <property type="component" value="Unassembled WGS sequence"/>
</dbReference>
<dbReference type="OrthoDB" id="9816011at2"/>
<dbReference type="PANTHER" id="PTHR43280">
    <property type="entry name" value="ARAC-FAMILY TRANSCRIPTIONAL REGULATOR"/>
    <property type="match status" value="1"/>
</dbReference>
<dbReference type="AlphaFoldDB" id="A0A4S2H2A9"/>
<dbReference type="EMBL" id="SRXW01000001">
    <property type="protein sequence ID" value="TGY89656.1"/>
    <property type="molecule type" value="Genomic_DNA"/>
</dbReference>
<protein>
    <submittedName>
        <fullName evidence="6">AraC family transcriptional regulator</fullName>
    </submittedName>
</protein>
<evidence type="ECO:0000256" key="2">
    <source>
        <dbReference type="ARBA" id="ARBA00023125"/>
    </source>
</evidence>
<dbReference type="InterPro" id="IPR018060">
    <property type="entry name" value="HTH_AraC"/>
</dbReference>
<dbReference type="InterPro" id="IPR020449">
    <property type="entry name" value="Tscrpt_reg_AraC-type_HTH"/>
</dbReference>
<feature type="transmembrane region" description="Helical" evidence="4">
    <location>
        <begin position="98"/>
        <end position="118"/>
    </location>
</feature>
<feature type="transmembrane region" description="Helical" evidence="4">
    <location>
        <begin position="124"/>
        <end position="145"/>
    </location>
</feature>
<evidence type="ECO:0000313" key="6">
    <source>
        <dbReference type="EMBL" id="TGY89656.1"/>
    </source>
</evidence>
<dbReference type="PRINTS" id="PR00032">
    <property type="entry name" value="HTHARAC"/>
</dbReference>
<feature type="transmembrane region" description="Helical" evidence="4">
    <location>
        <begin position="37"/>
        <end position="58"/>
    </location>
</feature>
<dbReference type="InterPro" id="IPR018062">
    <property type="entry name" value="HTH_AraC-typ_CS"/>
</dbReference>
<dbReference type="SUPFAM" id="SSF46689">
    <property type="entry name" value="Homeodomain-like"/>
    <property type="match status" value="1"/>
</dbReference>
<keyword evidence="4" id="KW-0472">Membrane</keyword>
<feature type="domain" description="HTH araC/xylS-type" evidence="5">
    <location>
        <begin position="247"/>
        <end position="351"/>
    </location>
</feature>
<accession>A0A4S2H2A9</accession>
<keyword evidence="7" id="KW-1185">Reference proteome</keyword>
<dbReference type="Pfam" id="PF12833">
    <property type="entry name" value="HTH_18"/>
    <property type="match status" value="1"/>
</dbReference>
<dbReference type="RefSeq" id="WP_135994155.1">
    <property type="nucleotide sequence ID" value="NZ_CP071057.1"/>
</dbReference>
<dbReference type="GO" id="GO:0043565">
    <property type="term" value="F:sequence-specific DNA binding"/>
    <property type="evidence" value="ECO:0007669"/>
    <property type="project" value="InterPro"/>
</dbReference>
<keyword evidence="1" id="KW-0805">Transcription regulation</keyword>
<gene>
    <name evidence="6" type="ORF">E5163_00485</name>
</gene>
<keyword evidence="3" id="KW-0804">Transcription</keyword>
<dbReference type="PROSITE" id="PS01124">
    <property type="entry name" value="HTH_ARAC_FAMILY_2"/>
    <property type="match status" value="1"/>
</dbReference>
<evidence type="ECO:0000256" key="4">
    <source>
        <dbReference type="SAM" id="Phobius"/>
    </source>
</evidence>
<keyword evidence="4" id="KW-1133">Transmembrane helix</keyword>
<dbReference type="Gene3D" id="1.10.10.60">
    <property type="entry name" value="Homeodomain-like"/>
    <property type="match status" value="1"/>
</dbReference>
<comment type="caution">
    <text evidence="6">The sequence shown here is derived from an EMBL/GenBank/DDBJ whole genome shotgun (WGS) entry which is preliminary data.</text>
</comment>
<dbReference type="SMART" id="SM00342">
    <property type="entry name" value="HTH_ARAC"/>
    <property type="match status" value="1"/>
</dbReference>
<evidence type="ECO:0000313" key="7">
    <source>
        <dbReference type="Proteomes" id="UP000308054"/>
    </source>
</evidence>